<reference evidence="2" key="1">
    <citation type="submission" date="2021-06" db="EMBL/GenBank/DDBJ databases">
        <authorList>
            <consortium name="DOE Joint Genome Institute"/>
            <person name="Mondo S.J."/>
            <person name="Amses K.R."/>
            <person name="Simmons D.R."/>
            <person name="Longcore J.E."/>
            <person name="Seto K."/>
            <person name="Alves G.H."/>
            <person name="Bonds A.E."/>
            <person name="Quandt C.A."/>
            <person name="Davis W.J."/>
            <person name="Chang Y."/>
            <person name="Letcher P.M."/>
            <person name="Powell M.J."/>
            <person name="Kuo A."/>
            <person name="Labutti K."/>
            <person name="Pangilinan J."/>
            <person name="Andreopoulos W."/>
            <person name="Tritt A."/>
            <person name="Riley R."/>
            <person name="Hundley H."/>
            <person name="Johnson J."/>
            <person name="Lipzen A."/>
            <person name="Barry K."/>
            <person name="Berbee M.L."/>
            <person name="Buchler N.E."/>
            <person name="Grigoriev I.V."/>
            <person name="Spatafora J.W."/>
            <person name="Stajich J.E."/>
            <person name="James T.Y."/>
        </authorList>
    </citation>
    <scope>NUCLEOTIDE SEQUENCE</scope>
    <source>
        <strain evidence="2">AG</strain>
    </source>
</reference>
<organism evidence="2 3">
    <name type="scientific">Umbelopsis ramanniana AG</name>
    <dbReference type="NCBI Taxonomy" id="1314678"/>
    <lineage>
        <taxon>Eukaryota</taxon>
        <taxon>Fungi</taxon>
        <taxon>Fungi incertae sedis</taxon>
        <taxon>Mucoromycota</taxon>
        <taxon>Mucoromycotina</taxon>
        <taxon>Umbelopsidomycetes</taxon>
        <taxon>Umbelopsidales</taxon>
        <taxon>Umbelopsidaceae</taxon>
        <taxon>Umbelopsis</taxon>
    </lineage>
</organism>
<reference evidence="2" key="2">
    <citation type="journal article" date="2022" name="Proc. Natl. Acad. Sci. U.S.A.">
        <title>Diploid-dominant life cycles characterize the early evolution of Fungi.</title>
        <authorList>
            <person name="Amses K.R."/>
            <person name="Simmons D.R."/>
            <person name="Longcore J.E."/>
            <person name="Mondo S.J."/>
            <person name="Seto K."/>
            <person name="Jeronimo G.H."/>
            <person name="Bonds A.E."/>
            <person name="Quandt C.A."/>
            <person name="Davis W.J."/>
            <person name="Chang Y."/>
            <person name="Federici B.A."/>
            <person name="Kuo A."/>
            <person name="LaButti K."/>
            <person name="Pangilinan J."/>
            <person name="Andreopoulos W."/>
            <person name="Tritt A."/>
            <person name="Riley R."/>
            <person name="Hundley H."/>
            <person name="Johnson J."/>
            <person name="Lipzen A."/>
            <person name="Barry K."/>
            <person name="Lang B.F."/>
            <person name="Cuomo C.A."/>
            <person name="Buchler N.E."/>
            <person name="Grigoriev I.V."/>
            <person name="Spatafora J.W."/>
            <person name="Stajich J.E."/>
            <person name="James T.Y."/>
        </authorList>
    </citation>
    <scope>NUCLEOTIDE SEQUENCE</scope>
    <source>
        <strain evidence="2">AG</strain>
    </source>
</reference>
<gene>
    <name evidence="2" type="ORF">K450DRAFT_234953</name>
</gene>
<proteinExistence type="predicted"/>
<dbReference type="RefSeq" id="XP_051445871.1">
    <property type="nucleotide sequence ID" value="XM_051588009.1"/>
</dbReference>
<accession>A0AAD5ECG8</accession>
<name>A0AAD5ECG8_UMBRA</name>
<protein>
    <recommendedName>
        <fullName evidence="1">Transcription regulator Rua1 C-terminal domain-containing protein</fullName>
    </recommendedName>
</protein>
<evidence type="ECO:0000313" key="3">
    <source>
        <dbReference type="Proteomes" id="UP001206595"/>
    </source>
</evidence>
<dbReference type="AlphaFoldDB" id="A0AAD5ECG8"/>
<evidence type="ECO:0000259" key="1">
    <source>
        <dbReference type="Pfam" id="PF14616"/>
    </source>
</evidence>
<dbReference type="PANTHER" id="PTHR28125:SF3">
    <property type="entry name" value="TRANSCRIPTION REGULATOR RUA1 C-TERMINAL DOMAIN-CONTAINING PROTEIN"/>
    <property type="match status" value="1"/>
</dbReference>
<comment type="caution">
    <text evidence="2">The sequence shown here is derived from an EMBL/GenBank/DDBJ whole genome shotgun (WGS) entry which is preliminary data.</text>
</comment>
<feature type="domain" description="Transcription regulator Rua1 C-terminal" evidence="1">
    <location>
        <begin position="11"/>
        <end position="70"/>
    </location>
</feature>
<dbReference type="InterPro" id="IPR028012">
    <property type="entry name" value="Rua1_C"/>
</dbReference>
<dbReference type="Proteomes" id="UP001206595">
    <property type="component" value="Unassembled WGS sequence"/>
</dbReference>
<dbReference type="EMBL" id="MU620909">
    <property type="protein sequence ID" value="KAI8580867.1"/>
    <property type="molecule type" value="Genomic_DNA"/>
</dbReference>
<dbReference type="PANTHER" id="PTHR28125">
    <property type="entry name" value="MEIOTIC EXPRESSION UP-REGULATED PROTEIN 26"/>
    <property type="match status" value="1"/>
</dbReference>
<dbReference type="Pfam" id="PF14616">
    <property type="entry name" value="Rua1_C"/>
    <property type="match status" value="1"/>
</dbReference>
<dbReference type="GeneID" id="75913354"/>
<evidence type="ECO:0000313" key="2">
    <source>
        <dbReference type="EMBL" id="KAI8580867.1"/>
    </source>
</evidence>
<sequence>MISLQDRLNTRYHMNFYHGISASNGRPYSPPVRLRAIDREHTSNTGKHVIVHQGYCGQCGQWVDLQARQPLMVPELKVRKLR</sequence>
<keyword evidence="3" id="KW-1185">Reference proteome</keyword>